<dbReference type="RefSeq" id="WP_077686206.1">
    <property type="nucleotide sequence ID" value="NZ_CP019606.1"/>
</dbReference>
<gene>
    <name evidence="2" type="ORF">BW730_10615</name>
</gene>
<name>A0A1Q2CP43_9ACTN</name>
<dbReference type="STRING" id="1332264.BW730_10615"/>
<feature type="transmembrane region" description="Helical" evidence="1">
    <location>
        <begin position="20"/>
        <end position="40"/>
    </location>
</feature>
<keyword evidence="1" id="KW-1133">Transmembrane helix</keyword>
<accession>A0A1Q2CP43</accession>
<protein>
    <recommendedName>
        <fullName evidence="4">Low temperature requirement protein A</fullName>
    </recommendedName>
</protein>
<evidence type="ECO:0000256" key="1">
    <source>
        <dbReference type="SAM" id="Phobius"/>
    </source>
</evidence>
<dbReference type="OrthoDB" id="7698234at2"/>
<feature type="transmembrane region" description="Helical" evidence="1">
    <location>
        <begin position="105"/>
        <end position="121"/>
    </location>
</feature>
<dbReference type="InterPro" id="IPR010640">
    <property type="entry name" value="Low_temperature_requirement_A"/>
</dbReference>
<sequence length="382" mass="40242">MKDAATTADRERDHSGIEWLELFFDLMGAAAVAVFVDGLLTGADAANLGIFLVLFSTGWFAWTLVVMYVDLAAERTATRAVVLAMVLLGVMAATSPLHFTGRANAFAIAFIALRLMIAAGARNTGRRLVNDPMLLQAGSVTAPWIVSLWVATPGKYWLWGLGVLVDMGVLAIRTGRRQRHPRVNDRRLRRRLRAWADNEAVTVDAEHLGERLGLVWLILLGTIASTLVLDAARSDWDPPFVATVLAGFAILLLMFVLGFSGPPALRPHNALGRRSPRIGLSIHLWTMLSIAFAAVGIGAAIAEPLDPVPLLLRALLGLGLGGYLLAVATARATDGAAATPLWPVTGAAAAACLAAGVLPVPGVAALAIGTLALAVGVVSVPR</sequence>
<feature type="transmembrane region" description="Helical" evidence="1">
    <location>
        <begin position="133"/>
        <end position="150"/>
    </location>
</feature>
<feature type="transmembrane region" description="Helical" evidence="1">
    <location>
        <begin position="214"/>
        <end position="232"/>
    </location>
</feature>
<feature type="transmembrane region" description="Helical" evidence="1">
    <location>
        <begin position="363"/>
        <end position="380"/>
    </location>
</feature>
<evidence type="ECO:0008006" key="4">
    <source>
        <dbReference type="Google" id="ProtNLM"/>
    </source>
</evidence>
<keyword evidence="3" id="KW-1185">Reference proteome</keyword>
<feature type="transmembrane region" description="Helical" evidence="1">
    <location>
        <begin position="340"/>
        <end position="357"/>
    </location>
</feature>
<feature type="transmembrane region" description="Helical" evidence="1">
    <location>
        <begin position="238"/>
        <end position="259"/>
    </location>
</feature>
<dbReference type="PANTHER" id="PTHR36840">
    <property type="entry name" value="BLL5714 PROTEIN"/>
    <property type="match status" value="1"/>
</dbReference>
<evidence type="ECO:0000313" key="3">
    <source>
        <dbReference type="Proteomes" id="UP000188145"/>
    </source>
</evidence>
<dbReference type="EMBL" id="CP019606">
    <property type="protein sequence ID" value="AQP47876.1"/>
    <property type="molecule type" value="Genomic_DNA"/>
</dbReference>
<feature type="transmembrane region" description="Helical" evidence="1">
    <location>
        <begin position="46"/>
        <end position="69"/>
    </location>
</feature>
<evidence type="ECO:0000313" key="2">
    <source>
        <dbReference type="EMBL" id="AQP47876.1"/>
    </source>
</evidence>
<dbReference type="Proteomes" id="UP000188145">
    <property type="component" value="Chromosome"/>
</dbReference>
<keyword evidence="1" id="KW-0812">Transmembrane</keyword>
<feature type="transmembrane region" description="Helical" evidence="1">
    <location>
        <begin position="280"/>
        <end position="302"/>
    </location>
</feature>
<feature type="transmembrane region" description="Helical" evidence="1">
    <location>
        <begin position="81"/>
        <end position="99"/>
    </location>
</feature>
<dbReference type="KEGG" id="tes:BW730_10615"/>
<dbReference type="AlphaFoldDB" id="A0A1Q2CP43"/>
<reference evidence="3" key="1">
    <citation type="submission" date="2017-02" db="EMBL/GenBank/DDBJ databases">
        <title>Tessaracoccus aquaemaris sp. nov., isolated from the intestine of a Korean rockfish, Sebastes schlegelii, in a marine aquaculture pond.</title>
        <authorList>
            <person name="Tak E.J."/>
            <person name="Bae J.-W."/>
        </authorList>
    </citation>
    <scope>NUCLEOTIDE SEQUENCE [LARGE SCALE GENOMIC DNA]</scope>
    <source>
        <strain evidence="3">NSG39</strain>
    </source>
</reference>
<organism evidence="2 3">
    <name type="scientific">Tessaracoccus aquimaris</name>
    <dbReference type="NCBI Taxonomy" id="1332264"/>
    <lineage>
        <taxon>Bacteria</taxon>
        <taxon>Bacillati</taxon>
        <taxon>Actinomycetota</taxon>
        <taxon>Actinomycetes</taxon>
        <taxon>Propionibacteriales</taxon>
        <taxon>Propionibacteriaceae</taxon>
        <taxon>Tessaracoccus</taxon>
    </lineage>
</organism>
<feature type="transmembrane region" description="Helical" evidence="1">
    <location>
        <begin position="156"/>
        <end position="172"/>
    </location>
</feature>
<feature type="transmembrane region" description="Helical" evidence="1">
    <location>
        <begin position="308"/>
        <end position="328"/>
    </location>
</feature>
<proteinExistence type="predicted"/>
<dbReference type="Pfam" id="PF06772">
    <property type="entry name" value="LtrA"/>
    <property type="match status" value="1"/>
</dbReference>
<keyword evidence="1" id="KW-0472">Membrane</keyword>
<dbReference type="PANTHER" id="PTHR36840:SF1">
    <property type="entry name" value="BLL5714 PROTEIN"/>
    <property type="match status" value="1"/>
</dbReference>